<evidence type="ECO:0000313" key="2">
    <source>
        <dbReference type="Proteomes" id="UP001434883"/>
    </source>
</evidence>
<reference evidence="1 2" key="1">
    <citation type="submission" date="2021-06" db="EMBL/GenBank/DDBJ databases">
        <authorList>
            <person name="Palmer J.M."/>
        </authorList>
    </citation>
    <scope>NUCLEOTIDE SEQUENCE [LARGE SCALE GENOMIC DNA]</scope>
    <source>
        <strain evidence="1 2">XC_2019</strain>
        <tissue evidence="1">Muscle</tissue>
    </source>
</reference>
<dbReference type="EMBL" id="JAHRIN010068600">
    <property type="protein sequence ID" value="MEQ2215644.1"/>
    <property type="molecule type" value="Genomic_DNA"/>
</dbReference>
<keyword evidence="2" id="KW-1185">Reference proteome</keyword>
<gene>
    <name evidence="1" type="ORF">XENOCAPTIV_003712</name>
</gene>
<protein>
    <submittedName>
        <fullName evidence="1">Uncharacterized protein</fullName>
    </submittedName>
</protein>
<sequence length="100" mass="10937">MVVCIQSGLSIGFMRGFPALSAPHSLYLPVQVSSGGSRFLWTSGPDADDGPIRLHELQLLSVIYTGPTGQIYSWPLPDVASKRLFILDFIALMILSQYIP</sequence>
<dbReference type="Proteomes" id="UP001434883">
    <property type="component" value="Unassembled WGS sequence"/>
</dbReference>
<comment type="caution">
    <text evidence="1">The sequence shown here is derived from an EMBL/GenBank/DDBJ whole genome shotgun (WGS) entry which is preliminary data.</text>
</comment>
<name>A0ABV0S4Z6_9TELE</name>
<proteinExistence type="predicted"/>
<organism evidence="1 2">
    <name type="scientific">Xenoophorus captivus</name>
    <dbReference type="NCBI Taxonomy" id="1517983"/>
    <lineage>
        <taxon>Eukaryota</taxon>
        <taxon>Metazoa</taxon>
        <taxon>Chordata</taxon>
        <taxon>Craniata</taxon>
        <taxon>Vertebrata</taxon>
        <taxon>Euteleostomi</taxon>
        <taxon>Actinopterygii</taxon>
        <taxon>Neopterygii</taxon>
        <taxon>Teleostei</taxon>
        <taxon>Neoteleostei</taxon>
        <taxon>Acanthomorphata</taxon>
        <taxon>Ovalentaria</taxon>
        <taxon>Atherinomorphae</taxon>
        <taxon>Cyprinodontiformes</taxon>
        <taxon>Goodeidae</taxon>
        <taxon>Xenoophorus</taxon>
    </lineage>
</organism>
<evidence type="ECO:0000313" key="1">
    <source>
        <dbReference type="EMBL" id="MEQ2215644.1"/>
    </source>
</evidence>
<accession>A0ABV0S4Z6</accession>